<evidence type="ECO:0000313" key="2">
    <source>
        <dbReference type="EMBL" id="EMF57908.1"/>
    </source>
</evidence>
<protein>
    <submittedName>
        <fullName evidence="2">Transposase</fullName>
    </submittedName>
</protein>
<evidence type="ECO:0000313" key="3">
    <source>
        <dbReference type="Proteomes" id="UP000030760"/>
    </source>
</evidence>
<feature type="domain" description="Insertion element IS150 protein InsJ-like helix-turn-helix" evidence="1">
    <location>
        <begin position="3"/>
        <end position="40"/>
    </location>
</feature>
<gene>
    <name evidence="2" type="ORF">SBD_0580</name>
</gene>
<dbReference type="RefSeq" id="WP_005474436.1">
    <property type="nucleotide sequence ID" value="NZ_KB405056.1"/>
</dbReference>
<evidence type="ECO:0000259" key="1">
    <source>
        <dbReference type="Pfam" id="PF13518"/>
    </source>
</evidence>
<dbReference type="Proteomes" id="UP000030760">
    <property type="component" value="Unassembled WGS sequence"/>
</dbReference>
<dbReference type="EMBL" id="KB405056">
    <property type="protein sequence ID" value="EMF57908.1"/>
    <property type="molecule type" value="Genomic_DNA"/>
</dbReference>
<dbReference type="Pfam" id="PF13518">
    <property type="entry name" value="HTH_28"/>
    <property type="match status" value="1"/>
</dbReference>
<dbReference type="InterPro" id="IPR055247">
    <property type="entry name" value="InsJ-like_HTH"/>
</dbReference>
<reference evidence="3" key="1">
    <citation type="journal article" date="2013" name="Genome Announc.">
        <title>Draft Genome Sequence of Streptomyces bottropensis ATCC 25435, a Bottromycin-Producing Actinomycete.</title>
        <authorList>
            <person name="Zhang H."/>
            <person name="Zhou W."/>
            <person name="Zhuang Y."/>
            <person name="Liang X."/>
            <person name="Liu T."/>
        </authorList>
    </citation>
    <scope>NUCLEOTIDE SEQUENCE [LARGE SCALE GENOMIC DNA]</scope>
    <source>
        <strain evidence="3">ATCC 25435</strain>
    </source>
</reference>
<name>M3F8B8_9ACTN</name>
<organism evidence="2 3">
    <name type="scientific">Streptomyces bottropensis ATCC 25435</name>
    <dbReference type="NCBI Taxonomy" id="1054862"/>
    <lineage>
        <taxon>Bacteria</taxon>
        <taxon>Bacillati</taxon>
        <taxon>Actinomycetota</taxon>
        <taxon>Actinomycetes</taxon>
        <taxon>Kitasatosporales</taxon>
        <taxon>Streptomycetaceae</taxon>
        <taxon>Streptomyces</taxon>
    </lineage>
</organism>
<proteinExistence type="predicted"/>
<dbReference type="AlphaFoldDB" id="M3F8B8"/>
<sequence>MAALVAGRTREDVAAVFQVSLKAMDNWWAKWLTGGLEALVA</sequence>
<accession>M3F8B8</accession>
<dbReference type="GeneID" id="96271906"/>